<name>A0A653D125_CALMS</name>
<evidence type="ECO:0000313" key="2">
    <source>
        <dbReference type="Proteomes" id="UP000410492"/>
    </source>
</evidence>
<dbReference type="Proteomes" id="UP000410492">
    <property type="component" value="Unassembled WGS sequence"/>
</dbReference>
<gene>
    <name evidence="1" type="ORF">CALMAC_LOCUS13539</name>
</gene>
<accession>A0A653D125</accession>
<protein>
    <submittedName>
        <fullName evidence="1">Uncharacterized protein</fullName>
    </submittedName>
</protein>
<dbReference type="EMBL" id="CAACVG010009688">
    <property type="protein sequence ID" value="VEN53872.1"/>
    <property type="molecule type" value="Genomic_DNA"/>
</dbReference>
<dbReference type="AlphaFoldDB" id="A0A653D125"/>
<organism evidence="1 2">
    <name type="scientific">Callosobruchus maculatus</name>
    <name type="common">Southern cowpea weevil</name>
    <name type="synonym">Pulse bruchid</name>
    <dbReference type="NCBI Taxonomy" id="64391"/>
    <lineage>
        <taxon>Eukaryota</taxon>
        <taxon>Metazoa</taxon>
        <taxon>Ecdysozoa</taxon>
        <taxon>Arthropoda</taxon>
        <taxon>Hexapoda</taxon>
        <taxon>Insecta</taxon>
        <taxon>Pterygota</taxon>
        <taxon>Neoptera</taxon>
        <taxon>Endopterygota</taxon>
        <taxon>Coleoptera</taxon>
        <taxon>Polyphaga</taxon>
        <taxon>Cucujiformia</taxon>
        <taxon>Chrysomeloidea</taxon>
        <taxon>Chrysomelidae</taxon>
        <taxon>Bruchinae</taxon>
        <taxon>Bruchini</taxon>
        <taxon>Callosobruchus</taxon>
    </lineage>
</organism>
<proteinExistence type="predicted"/>
<keyword evidence="2" id="KW-1185">Reference proteome</keyword>
<reference evidence="1 2" key="1">
    <citation type="submission" date="2019-01" db="EMBL/GenBank/DDBJ databases">
        <authorList>
            <person name="Sayadi A."/>
        </authorList>
    </citation>
    <scope>NUCLEOTIDE SEQUENCE [LARGE SCALE GENOMIC DNA]</scope>
</reference>
<evidence type="ECO:0000313" key="1">
    <source>
        <dbReference type="EMBL" id="VEN53872.1"/>
    </source>
</evidence>
<sequence length="106" mass="12405">MDAKHSQSFFYVDMLLDKLIEFRSSSLEVLEILNHSTDVFLESLANITSQQHNFDELQTQYMDAEDHWVEFLKGIMDEGSMDECLLLEKIVQLKKQCFVANKIDQI</sequence>
<dbReference type="OrthoDB" id="10432156at2759"/>